<sequence>MNLYKFLASRTLIFLAILVGFSACTITDTGEDPFAAFSNFDLGENRIEFKSAKLTITGPVNFSGEGSHVWAKLDLSTDVNFSIPYIPNSTIMSIGIYSVSNGKTLPDFPLQSGEYAVFPSSGISDPKIIPALEGKNFAFGPLISQNYFPDELAFQSLSDAQDGKITIQFDMEKNMLKITHDWVTKDGVKATGTNNLPLNLSSFNP</sequence>
<comment type="caution">
    <text evidence="2">The sequence shown here is derived from an EMBL/GenBank/DDBJ whole genome shotgun (WGS) entry which is preliminary data.</text>
</comment>
<dbReference type="AlphaFoldDB" id="A0A9X2T2S5"/>
<organism evidence="2 3">
    <name type="scientific">Aquiflexum gelatinilyticum</name>
    <dbReference type="NCBI Taxonomy" id="2961943"/>
    <lineage>
        <taxon>Bacteria</taxon>
        <taxon>Pseudomonadati</taxon>
        <taxon>Bacteroidota</taxon>
        <taxon>Cytophagia</taxon>
        <taxon>Cytophagales</taxon>
        <taxon>Cyclobacteriaceae</taxon>
        <taxon>Aquiflexum</taxon>
    </lineage>
</organism>
<keyword evidence="3" id="KW-1185">Reference proteome</keyword>
<evidence type="ECO:0008006" key="4">
    <source>
        <dbReference type="Google" id="ProtNLM"/>
    </source>
</evidence>
<name>A0A9X2T2S5_9BACT</name>
<dbReference type="PROSITE" id="PS51257">
    <property type="entry name" value="PROKAR_LIPOPROTEIN"/>
    <property type="match status" value="1"/>
</dbReference>
<feature type="chain" id="PRO_5040909403" description="DUF4382 domain-containing protein" evidence="1">
    <location>
        <begin position="26"/>
        <end position="205"/>
    </location>
</feature>
<evidence type="ECO:0000313" key="2">
    <source>
        <dbReference type="EMBL" id="MCR9015815.1"/>
    </source>
</evidence>
<reference evidence="2" key="1">
    <citation type="submission" date="2022-08" db="EMBL/GenBank/DDBJ databases">
        <authorList>
            <person name="Zhang D."/>
        </authorList>
    </citation>
    <scope>NUCLEOTIDE SEQUENCE</scope>
    <source>
        <strain evidence="2">XJ19-11</strain>
    </source>
</reference>
<dbReference type="Proteomes" id="UP001142175">
    <property type="component" value="Unassembled WGS sequence"/>
</dbReference>
<dbReference type="EMBL" id="JANSUY010000010">
    <property type="protein sequence ID" value="MCR9015815.1"/>
    <property type="molecule type" value="Genomic_DNA"/>
</dbReference>
<gene>
    <name evidence="2" type="ORF">NU887_12270</name>
</gene>
<evidence type="ECO:0000313" key="3">
    <source>
        <dbReference type="Proteomes" id="UP001142175"/>
    </source>
</evidence>
<evidence type="ECO:0000256" key="1">
    <source>
        <dbReference type="SAM" id="SignalP"/>
    </source>
</evidence>
<accession>A0A9X2T2S5</accession>
<feature type="signal peptide" evidence="1">
    <location>
        <begin position="1"/>
        <end position="25"/>
    </location>
</feature>
<keyword evidence="1" id="KW-0732">Signal</keyword>
<dbReference type="RefSeq" id="WP_258423677.1">
    <property type="nucleotide sequence ID" value="NZ_JANAEZ010000009.1"/>
</dbReference>
<protein>
    <recommendedName>
        <fullName evidence="4">DUF4382 domain-containing protein</fullName>
    </recommendedName>
</protein>
<proteinExistence type="predicted"/>